<gene>
    <name evidence="1" type="ORF">ANCCAN_13189</name>
</gene>
<comment type="caution">
    <text evidence="1">The sequence shown here is derived from an EMBL/GenBank/DDBJ whole genome shotgun (WGS) entry which is preliminary data.</text>
</comment>
<reference evidence="1 2" key="1">
    <citation type="submission" date="2014-10" db="EMBL/GenBank/DDBJ databases">
        <title>Draft genome of the hookworm Ancylostoma caninum.</title>
        <authorList>
            <person name="Mitreva M."/>
        </authorList>
    </citation>
    <scope>NUCLEOTIDE SEQUENCE [LARGE SCALE GENOMIC DNA]</scope>
    <source>
        <strain evidence="1 2">Baltimore</strain>
    </source>
</reference>
<proteinExistence type="predicted"/>
<evidence type="ECO:0000313" key="1">
    <source>
        <dbReference type="EMBL" id="RCN40882.1"/>
    </source>
</evidence>
<name>A0A368G955_ANCCA</name>
<dbReference type="AlphaFoldDB" id="A0A368G955"/>
<protein>
    <submittedName>
        <fullName evidence="1">Uncharacterized protein</fullName>
    </submittedName>
</protein>
<keyword evidence="2" id="KW-1185">Reference proteome</keyword>
<evidence type="ECO:0000313" key="2">
    <source>
        <dbReference type="Proteomes" id="UP000252519"/>
    </source>
</evidence>
<dbReference type="EMBL" id="JOJR01000261">
    <property type="protein sequence ID" value="RCN40882.1"/>
    <property type="molecule type" value="Genomic_DNA"/>
</dbReference>
<dbReference type="Proteomes" id="UP000252519">
    <property type="component" value="Unassembled WGS sequence"/>
</dbReference>
<accession>A0A368G955</accession>
<sequence length="132" mass="15319">MIRLRYLRRRGFGIAWKAFLGCSVVLITLQIANSFPRHPILERQASANVVPPQTPVEHKTDAIVRRSDNHQIDEPHRSGPFISQFTNEIKQHNSLHEVNRQFFLCLLERLYMPYFTYNELQCVVDSGAILVS</sequence>
<organism evidence="1 2">
    <name type="scientific">Ancylostoma caninum</name>
    <name type="common">Dog hookworm</name>
    <dbReference type="NCBI Taxonomy" id="29170"/>
    <lineage>
        <taxon>Eukaryota</taxon>
        <taxon>Metazoa</taxon>
        <taxon>Ecdysozoa</taxon>
        <taxon>Nematoda</taxon>
        <taxon>Chromadorea</taxon>
        <taxon>Rhabditida</taxon>
        <taxon>Rhabditina</taxon>
        <taxon>Rhabditomorpha</taxon>
        <taxon>Strongyloidea</taxon>
        <taxon>Ancylostomatidae</taxon>
        <taxon>Ancylostomatinae</taxon>
        <taxon>Ancylostoma</taxon>
    </lineage>
</organism>